<dbReference type="Proteomes" id="UP000596742">
    <property type="component" value="Unassembled WGS sequence"/>
</dbReference>
<organism evidence="8 9">
    <name type="scientific">Mytilus galloprovincialis</name>
    <name type="common">Mediterranean mussel</name>
    <dbReference type="NCBI Taxonomy" id="29158"/>
    <lineage>
        <taxon>Eukaryota</taxon>
        <taxon>Metazoa</taxon>
        <taxon>Spiralia</taxon>
        <taxon>Lophotrochozoa</taxon>
        <taxon>Mollusca</taxon>
        <taxon>Bivalvia</taxon>
        <taxon>Autobranchia</taxon>
        <taxon>Pteriomorphia</taxon>
        <taxon>Mytilida</taxon>
        <taxon>Mytiloidea</taxon>
        <taxon>Mytilidae</taxon>
        <taxon>Mytilinae</taxon>
        <taxon>Mytilus</taxon>
    </lineage>
</organism>
<keyword evidence="5" id="KW-0472">Membrane</keyword>
<dbReference type="Gene3D" id="1.25.40.20">
    <property type="entry name" value="Ankyrin repeat-containing domain"/>
    <property type="match status" value="2"/>
</dbReference>
<evidence type="ECO:0000259" key="6">
    <source>
        <dbReference type="Pfam" id="PF18738"/>
    </source>
</evidence>
<proteinExistence type="predicted"/>
<feature type="domain" description="Novel STAND NTPase 3" evidence="7">
    <location>
        <begin position="275"/>
        <end position="430"/>
    </location>
</feature>
<feature type="repeat" description="ANK" evidence="3">
    <location>
        <begin position="812"/>
        <end position="844"/>
    </location>
</feature>
<feature type="domain" description="DZIP3-like HEPN" evidence="6">
    <location>
        <begin position="86"/>
        <end position="192"/>
    </location>
</feature>
<dbReference type="PANTHER" id="PTHR24124">
    <property type="entry name" value="ANKYRIN REPEAT FAMILY A"/>
    <property type="match status" value="1"/>
</dbReference>
<keyword evidence="2 3" id="KW-0040">ANK repeat</keyword>
<keyword evidence="5" id="KW-0812">Transmembrane</keyword>
<dbReference type="SUPFAM" id="SSF48403">
    <property type="entry name" value="Ankyrin repeat"/>
    <property type="match status" value="1"/>
</dbReference>
<feature type="repeat" description="ANK" evidence="3">
    <location>
        <begin position="1066"/>
        <end position="1103"/>
    </location>
</feature>
<evidence type="ECO:0000256" key="3">
    <source>
        <dbReference type="PROSITE-ProRule" id="PRU00023"/>
    </source>
</evidence>
<feature type="repeat" description="ANK" evidence="3">
    <location>
        <begin position="959"/>
        <end position="991"/>
    </location>
</feature>
<dbReference type="Pfam" id="PF18738">
    <property type="entry name" value="HEPN_DZIP3"/>
    <property type="match status" value="1"/>
</dbReference>
<comment type="caution">
    <text evidence="8">The sequence shown here is derived from an EMBL/GenBank/DDBJ whole genome shotgun (WGS) entry which is preliminary data.</text>
</comment>
<feature type="coiled-coil region" evidence="4">
    <location>
        <begin position="192"/>
        <end position="219"/>
    </location>
</feature>
<evidence type="ECO:0000256" key="2">
    <source>
        <dbReference type="ARBA" id="ARBA00023043"/>
    </source>
</evidence>
<feature type="transmembrane region" description="Helical" evidence="5">
    <location>
        <begin position="1188"/>
        <end position="1207"/>
    </location>
</feature>
<dbReference type="PROSITE" id="PS50297">
    <property type="entry name" value="ANK_REP_REGION"/>
    <property type="match status" value="2"/>
</dbReference>
<dbReference type="InterPro" id="IPR036770">
    <property type="entry name" value="Ankyrin_rpt-contain_sf"/>
</dbReference>
<dbReference type="Pfam" id="PF12796">
    <property type="entry name" value="Ank_2"/>
    <property type="match status" value="2"/>
</dbReference>
<dbReference type="Pfam" id="PF00023">
    <property type="entry name" value="Ank"/>
    <property type="match status" value="1"/>
</dbReference>
<dbReference type="PANTHER" id="PTHR24124:SF14">
    <property type="entry name" value="CHROMOSOME UNDETERMINED SCAFFOLD_25, WHOLE GENOME SHOTGUN SEQUENCE"/>
    <property type="match status" value="1"/>
</dbReference>
<reference evidence="8" key="1">
    <citation type="submission" date="2018-11" db="EMBL/GenBank/DDBJ databases">
        <authorList>
            <person name="Alioto T."/>
            <person name="Alioto T."/>
        </authorList>
    </citation>
    <scope>NUCLEOTIDE SEQUENCE</scope>
</reference>
<dbReference type="InterPro" id="IPR002110">
    <property type="entry name" value="Ankyrin_rpt"/>
</dbReference>
<dbReference type="GO" id="GO:0010468">
    <property type="term" value="P:regulation of gene expression"/>
    <property type="evidence" value="ECO:0007669"/>
    <property type="project" value="TreeGrafter"/>
</dbReference>
<name>A0A8B6G845_MYTGA</name>
<dbReference type="SUPFAM" id="SSF52540">
    <property type="entry name" value="P-loop containing nucleoside triphosphate hydrolases"/>
    <property type="match status" value="1"/>
</dbReference>
<evidence type="ECO:0008006" key="10">
    <source>
        <dbReference type="Google" id="ProtNLM"/>
    </source>
</evidence>
<dbReference type="Pfam" id="PF20720">
    <property type="entry name" value="nSTAND3"/>
    <property type="match status" value="1"/>
</dbReference>
<dbReference type="PROSITE" id="PS50088">
    <property type="entry name" value="ANK_REPEAT"/>
    <property type="match status" value="3"/>
</dbReference>
<accession>A0A8B6G845</accession>
<evidence type="ECO:0000256" key="1">
    <source>
        <dbReference type="ARBA" id="ARBA00022737"/>
    </source>
</evidence>
<evidence type="ECO:0000313" key="9">
    <source>
        <dbReference type="Proteomes" id="UP000596742"/>
    </source>
</evidence>
<protein>
    <recommendedName>
        <fullName evidence="10">DZIP3-like HEPN domain-containing protein</fullName>
    </recommendedName>
</protein>
<feature type="transmembrane region" description="Helical" evidence="5">
    <location>
        <begin position="1137"/>
        <end position="1157"/>
    </location>
</feature>
<dbReference type="InterPro" id="IPR041249">
    <property type="entry name" value="HEPN_DZIP3"/>
</dbReference>
<keyword evidence="9" id="KW-1185">Reference proteome</keyword>
<dbReference type="InterPro" id="IPR049050">
    <property type="entry name" value="nSTAND3"/>
</dbReference>
<dbReference type="EMBL" id="UYJE01008008">
    <property type="protein sequence ID" value="VDI60157.1"/>
    <property type="molecule type" value="Genomic_DNA"/>
</dbReference>
<dbReference type="OrthoDB" id="10008050at2759"/>
<keyword evidence="4" id="KW-0175">Coiled coil</keyword>
<sequence>MTSQLTEEETNFTRFFLLNFKVSPEIARRFFDGVFPPSNLPQTINGSICVILSLYKSNRINASQLELLRCVPGTIWPTSLHPMSAVTKATCSKDFDLTLMICLLRNLGSLLTPSNGWDQLPHPNDTIPGASLATLKWFRNKLAHTTVPCMDNNEFSDKWTSVEKALTSLNKGQTPQEVTDILNFDLDGAFTREVANIELKQLKHEYLECEKEKGQIESNFSFYMEGNLPKNIAGVSTQFALMLLACILLSHETYEIFTEANATLVKTWLVEDETFYETMGSEMVYDRVKNCRCILVTSKSGLGKTATIRHIALKLKLHGFEIVPVESPEDIIKYKTKQKQVFLIDDVLGKYDLSPTLLDKWERINEKLISCFGIEIESSKILCTLRLQIALHKRFKNASTILNQEVINLECESNSLSKEEKQKILIKHLTKSKLEEKVRTEEIDIMCESNYAFPLLCKLVSNNVVRFRQRIAFFRQPLSLLKDELNKISNENKTLYCTLVICMLYNGALSRRIFDIDSHECDKKMRRIIQTCGLPTTTSKKELEDSVLSAIGSYFTEDDTNIRFIHDALEETVGCHFCTLNPKIMFSECDILFIRNRVTVHSDTNSSDVEDENIVVIQENDLNKDHMRPLYIRLWNELKKGIFSSLLMSQLFGNRHFVRIFGNYNQSILVSMHTLFFKVSSERFQRDQSIFEKVTECFYGYRDQLVVEKKVEKMFSSDEKFQNKNDAISRVIQAMWSRNTLMYWIVAFGCYEFFRCVWTKMTTLERKLILGRDYLSSPSVKSFFPVAVLGGSIDIVTELISSGADVNCLSEFWETPLYIAVKSGKYDMVLLLLKNGAKINRRGWFAMKIPISVIGNKHEFSSLILEYDLNQTKLHEAVLNNDLEHLRSNIRSDNIDSQTKSGWTVLHYAIILNNVEALQVLLSEIEPENDHYYVDSTQGDQIALSCTQPKPKIDIADSNGLTALHLAVITNNIEIISLLLRNKAVVKVRDYFDRTPLHYIKCESATKTLLTYSSQNQIINNSMNAEEGREYHKSHLSHYRTLFSNITLQTTFRFVRREFVNMPDKEGNTPLHCLMKRHLSKEECCECIETLIQHGADPYLCNDSGTSALEFIDSSRDTASFVADIAAYRKSIEKAHAVFALIMLTLIALTIVIPIYISIKISKERANVFECTGDVTYNITLVQLKRSLCVTLISIVLFMLLSVTFYMRNGVDFSVQCHFVPNITVDGSLIVESGLIDWVYIILA</sequence>
<evidence type="ECO:0000256" key="5">
    <source>
        <dbReference type="SAM" id="Phobius"/>
    </source>
</evidence>
<gene>
    <name evidence="8" type="ORF">MGAL_10B029537</name>
</gene>
<dbReference type="GO" id="GO:0005634">
    <property type="term" value="C:nucleus"/>
    <property type="evidence" value="ECO:0007669"/>
    <property type="project" value="TreeGrafter"/>
</dbReference>
<evidence type="ECO:0000313" key="8">
    <source>
        <dbReference type="EMBL" id="VDI60157.1"/>
    </source>
</evidence>
<evidence type="ECO:0000259" key="7">
    <source>
        <dbReference type="Pfam" id="PF20720"/>
    </source>
</evidence>
<dbReference type="InterPro" id="IPR027417">
    <property type="entry name" value="P-loop_NTPase"/>
</dbReference>
<keyword evidence="1" id="KW-0677">Repeat</keyword>
<evidence type="ECO:0000256" key="4">
    <source>
        <dbReference type="SAM" id="Coils"/>
    </source>
</evidence>
<dbReference type="SMART" id="SM00248">
    <property type="entry name" value="ANK"/>
    <property type="match status" value="5"/>
</dbReference>
<dbReference type="AlphaFoldDB" id="A0A8B6G845"/>
<keyword evidence="5" id="KW-1133">Transmembrane helix</keyword>